<sequence>MASVVISRRLSPKSLKPSPPSISSLFISHRPQNHTLDSKPTLPQRPLNPNLNLSNSLSSYPAGSSILEHQSDPKPTNLTLNFIRSHSYSGTKTKDHDFIRSTMKNPRIFSAPSIGQAQNSVQNPGFKQKISIFAKSMNSSLDFKLKNPRYIGLLNPKHRYFSSSGSSSDSDEPQDQSEYPSQNPDFKDQEIEGLTVERDLSALANETREVLERTMKNIYGLSRAVAVLGLVQLGLGAWISYVTKATPMTEVSIQSFVAFGFPFTLAFKLRQTLKPMLFFRKMEELEINSRSVLGKLKREKSNRWKFLITSFKEQTGHAFTITQPEKKWDGCKKDWRIWTKLISETGVGWSSELGTNLASNEWWKAKLQEIRGAKKFRHVGIEPSLKIKFDIMYSSIAAIEEYAWAPSLGVLGGNDIDPFINKVNIDGTDMEERSDDSEEDEISNLKNDMSQMVGGVNMSSSNNIKSSGKRKERDPSKVRGRKKKTSGIGVQLLSRWDQLLESMSTRSNFTSLHMDRQDCSILEVMAEL</sequence>
<dbReference type="OrthoDB" id="1908269at2759"/>
<evidence type="ECO:0000256" key="1">
    <source>
        <dbReference type="SAM" id="MobiDB-lite"/>
    </source>
</evidence>
<dbReference type="Proteomes" id="UP000006729">
    <property type="component" value="Chromosome 1"/>
</dbReference>
<feature type="region of interest" description="Disordered" evidence="1">
    <location>
        <begin position="162"/>
        <end position="187"/>
    </location>
</feature>
<evidence type="ECO:0000313" key="3">
    <source>
        <dbReference type="EMBL" id="RQO85419.1"/>
    </source>
</evidence>
<feature type="region of interest" description="Disordered" evidence="1">
    <location>
        <begin position="452"/>
        <end position="486"/>
    </location>
</feature>
<dbReference type="InterPro" id="IPR024752">
    <property type="entry name" value="Myb/SANT-like_dom"/>
</dbReference>
<organism evidence="3 4">
    <name type="scientific">Populus trichocarpa</name>
    <name type="common">Western balsam poplar</name>
    <name type="synonym">Populus balsamifera subsp. trichocarpa</name>
    <dbReference type="NCBI Taxonomy" id="3694"/>
    <lineage>
        <taxon>Eukaryota</taxon>
        <taxon>Viridiplantae</taxon>
        <taxon>Streptophyta</taxon>
        <taxon>Embryophyta</taxon>
        <taxon>Tracheophyta</taxon>
        <taxon>Spermatophyta</taxon>
        <taxon>Magnoliopsida</taxon>
        <taxon>eudicotyledons</taxon>
        <taxon>Gunneridae</taxon>
        <taxon>Pentapetalae</taxon>
        <taxon>rosids</taxon>
        <taxon>fabids</taxon>
        <taxon>Malpighiales</taxon>
        <taxon>Salicaceae</taxon>
        <taxon>Saliceae</taxon>
        <taxon>Populus</taxon>
    </lineage>
</organism>
<evidence type="ECO:0000313" key="4">
    <source>
        <dbReference type="Proteomes" id="UP000006729"/>
    </source>
</evidence>
<accession>A0A3N7EEF6</accession>
<evidence type="ECO:0000259" key="2">
    <source>
        <dbReference type="Pfam" id="PF12776"/>
    </source>
</evidence>
<dbReference type="Pfam" id="PF12776">
    <property type="entry name" value="Myb_DNA-bind_3"/>
    <property type="match status" value="1"/>
</dbReference>
<dbReference type="EMBL" id="CM009290">
    <property type="protein sequence ID" value="RQO85419.1"/>
    <property type="molecule type" value="Genomic_DNA"/>
</dbReference>
<name>A0A3N7EEF6_POPTR</name>
<feature type="compositionally biased region" description="Low complexity" evidence="1">
    <location>
        <begin position="7"/>
        <end position="28"/>
    </location>
</feature>
<protein>
    <recommendedName>
        <fullName evidence="2">Myb/SANT-like domain-containing protein</fullName>
    </recommendedName>
</protein>
<proteinExistence type="predicted"/>
<dbReference type="InParanoid" id="A0A3N7EEF6"/>
<gene>
    <name evidence="3" type="ORF">POPTR_001G269001</name>
</gene>
<keyword evidence="4" id="KW-1185">Reference proteome</keyword>
<feature type="domain" description="Myb/SANT-like" evidence="2">
    <location>
        <begin position="301"/>
        <end position="365"/>
    </location>
</feature>
<feature type="compositionally biased region" description="Polar residues" evidence="1">
    <location>
        <begin position="457"/>
        <end position="466"/>
    </location>
</feature>
<dbReference type="PANTHER" id="PTHR37222:SF1">
    <property type="entry name" value="OS02G0718000 PROTEIN"/>
    <property type="match status" value="1"/>
</dbReference>
<reference evidence="3 4" key="1">
    <citation type="journal article" date="2006" name="Science">
        <title>The genome of black cottonwood, Populus trichocarpa (Torr. &amp; Gray).</title>
        <authorList>
            <person name="Tuskan G.A."/>
            <person name="Difazio S."/>
            <person name="Jansson S."/>
            <person name="Bohlmann J."/>
            <person name="Grigoriev I."/>
            <person name="Hellsten U."/>
            <person name="Putnam N."/>
            <person name="Ralph S."/>
            <person name="Rombauts S."/>
            <person name="Salamov A."/>
            <person name="Schein J."/>
            <person name="Sterck L."/>
            <person name="Aerts A."/>
            <person name="Bhalerao R.R."/>
            <person name="Bhalerao R.P."/>
            <person name="Blaudez D."/>
            <person name="Boerjan W."/>
            <person name="Brun A."/>
            <person name="Brunner A."/>
            <person name="Busov V."/>
            <person name="Campbell M."/>
            <person name="Carlson J."/>
            <person name="Chalot M."/>
            <person name="Chapman J."/>
            <person name="Chen G.L."/>
            <person name="Cooper D."/>
            <person name="Coutinho P.M."/>
            <person name="Couturier J."/>
            <person name="Covert S."/>
            <person name="Cronk Q."/>
            <person name="Cunningham R."/>
            <person name="Davis J."/>
            <person name="Degroeve S."/>
            <person name="Dejardin A."/>
            <person name="Depamphilis C."/>
            <person name="Detter J."/>
            <person name="Dirks B."/>
            <person name="Dubchak I."/>
            <person name="Duplessis S."/>
            <person name="Ehlting J."/>
            <person name="Ellis B."/>
            <person name="Gendler K."/>
            <person name="Goodstein D."/>
            <person name="Gribskov M."/>
            <person name="Grimwood J."/>
            <person name="Groover A."/>
            <person name="Gunter L."/>
            <person name="Hamberger B."/>
            <person name="Heinze B."/>
            <person name="Helariutta Y."/>
            <person name="Henrissat B."/>
            <person name="Holligan D."/>
            <person name="Holt R."/>
            <person name="Huang W."/>
            <person name="Islam-Faridi N."/>
            <person name="Jones S."/>
            <person name="Jones-Rhoades M."/>
            <person name="Jorgensen R."/>
            <person name="Joshi C."/>
            <person name="Kangasjarvi J."/>
            <person name="Karlsson J."/>
            <person name="Kelleher C."/>
            <person name="Kirkpatrick R."/>
            <person name="Kirst M."/>
            <person name="Kohler A."/>
            <person name="Kalluri U."/>
            <person name="Larimer F."/>
            <person name="Leebens-Mack J."/>
            <person name="Leple J.C."/>
            <person name="Locascio P."/>
            <person name="Lou Y."/>
            <person name="Lucas S."/>
            <person name="Martin F."/>
            <person name="Montanini B."/>
            <person name="Napoli C."/>
            <person name="Nelson D.R."/>
            <person name="Nelson C."/>
            <person name="Nieminen K."/>
            <person name="Nilsson O."/>
            <person name="Pereda V."/>
            <person name="Peter G."/>
            <person name="Philippe R."/>
            <person name="Pilate G."/>
            <person name="Poliakov A."/>
            <person name="Razumovskaya J."/>
            <person name="Richardson P."/>
            <person name="Rinaldi C."/>
            <person name="Ritland K."/>
            <person name="Rouze P."/>
            <person name="Ryaboy D."/>
            <person name="Schmutz J."/>
            <person name="Schrader J."/>
            <person name="Segerman B."/>
            <person name="Shin H."/>
            <person name="Siddiqui A."/>
            <person name="Sterky F."/>
            <person name="Terry A."/>
            <person name="Tsai C.J."/>
            <person name="Uberbacher E."/>
            <person name="Unneberg P."/>
            <person name="Vahala J."/>
            <person name="Wall K."/>
            <person name="Wessler S."/>
            <person name="Yang G."/>
            <person name="Yin T."/>
            <person name="Douglas C."/>
            <person name="Marra M."/>
            <person name="Sandberg G."/>
            <person name="Van de Peer Y."/>
            <person name="Rokhsar D."/>
        </authorList>
    </citation>
    <scope>NUCLEOTIDE SEQUENCE [LARGE SCALE GENOMIC DNA]</scope>
    <source>
        <strain evidence="4">cv. Nisqually</strain>
    </source>
</reference>
<dbReference type="AlphaFoldDB" id="A0A3N7EEF6"/>
<feature type="region of interest" description="Disordered" evidence="1">
    <location>
        <begin position="1"/>
        <end position="54"/>
    </location>
</feature>
<dbReference type="STRING" id="3694.A0A3N7EEF6"/>
<dbReference type="PANTHER" id="PTHR37222">
    <property type="entry name" value="OS02G0718000 PROTEIN"/>
    <property type="match status" value="1"/>
</dbReference>